<dbReference type="PANTHER" id="PTHR11113">
    <property type="entry name" value="N-ACETYLGLUCOSAMINE-6-PHOSPHATE DEACETYLASE"/>
    <property type="match status" value="1"/>
</dbReference>
<accession>A0A9D5LXA9</accession>
<evidence type="ECO:0000256" key="6">
    <source>
        <dbReference type="PIRSR" id="PIRSR038994-1"/>
    </source>
</evidence>
<feature type="binding site" evidence="8">
    <location>
        <position position="205"/>
    </location>
    <ligand>
        <name>Zn(2+)</name>
        <dbReference type="ChEBI" id="CHEBI:29105"/>
    </ligand>
</feature>
<dbReference type="SUPFAM" id="SSF51556">
    <property type="entry name" value="Metallo-dependent hydrolases"/>
    <property type="match status" value="1"/>
</dbReference>
<dbReference type="InterPro" id="IPR011059">
    <property type="entry name" value="Metal-dep_hydrolase_composite"/>
</dbReference>
<evidence type="ECO:0000256" key="1">
    <source>
        <dbReference type="ARBA" id="ARBA00010716"/>
    </source>
</evidence>
<feature type="binding site" evidence="7">
    <location>
        <position position="216"/>
    </location>
    <ligand>
        <name>substrate</name>
    </ligand>
</feature>
<evidence type="ECO:0000313" key="10">
    <source>
        <dbReference type="EMBL" id="MBE5039558.1"/>
    </source>
</evidence>
<reference evidence="10" key="1">
    <citation type="submission" date="2020-10" db="EMBL/GenBank/DDBJ databases">
        <title>ChiBAC.</title>
        <authorList>
            <person name="Zenner C."/>
            <person name="Hitch T.C.A."/>
            <person name="Clavel T."/>
        </authorList>
    </citation>
    <scope>NUCLEOTIDE SEQUENCE</scope>
    <source>
        <strain evidence="10">DSM 107454</strain>
    </source>
</reference>
<comment type="similarity">
    <text evidence="1 5">Belongs to the metallo-dependent hydrolases superfamily. NagA family.</text>
</comment>
<name>A0A9D5LXA9_9FIRM</name>
<dbReference type="Gene3D" id="3.20.20.140">
    <property type="entry name" value="Metal-dependent hydrolases"/>
    <property type="match status" value="1"/>
</dbReference>
<dbReference type="EMBL" id="JADCKB010000005">
    <property type="protein sequence ID" value="MBE5039558.1"/>
    <property type="molecule type" value="Genomic_DNA"/>
</dbReference>
<feature type="binding site" evidence="7">
    <location>
        <position position="130"/>
    </location>
    <ligand>
        <name>substrate</name>
    </ligand>
</feature>
<dbReference type="InterPro" id="IPR003764">
    <property type="entry name" value="GlcNAc_6-P_deAcase"/>
</dbReference>
<dbReference type="Proteomes" id="UP000806542">
    <property type="component" value="Unassembled WGS sequence"/>
</dbReference>
<dbReference type="GO" id="GO:0006046">
    <property type="term" value="P:N-acetylglucosamine catabolic process"/>
    <property type="evidence" value="ECO:0007669"/>
    <property type="project" value="TreeGrafter"/>
</dbReference>
<dbReference type="Pfam" id="PF01979">
    <property type="entry name" value="Amidohydro_1"/>
    <property type="match status" value="1"/>
</dbReference>
<evidence type="ECO:0000256" key="4">
    <source>
        <dbReference type="ARBA" id="ARBA00023277"/>
    </source>
</evidence>
<dbReference type="AlphaFoldDB" id="A0A9D5LXA9"/>
<dbReference type="InterPro" id="IPR006680">
    <property type="entry name" value="Amidohydro-rel"/>
</dbReference>
<evidence type="ECO:0000259" key="9">
    <source>
        <dbReference type="Pfam" id="PF01979"/>
    </source>
</evidence>
<keyword evidence="2 8" id="KW-0479">Metal-binding</keyword>
<feature type="binding site" evidence="8">
    <location>
        <position position="184"/>
    </location>
    <ligand>
        <name>Zn(2+)</name>
        <dbReference type="ChEBI" id="CHEBI:29105"/>
    </ligand>
</feature>
<dbReference type="Gene3D" id="2.30.40.10">
    <property type="entry name" value="Urease, subunit C, domain 1"/>
    <property type="match status" value="1"/>
</dbReference>
<evidence type="ECO:0000256" key="5">
    <source>
        <dbReference type="PIRNR" id="PIRNR038994"/>
    </source>
</evidence>
<feature type="domain" description="Amidohydrolase-related" evidence="9">
    <location>
        <begin position="42"/>
        <end position="365"/>
    </location>
</feature>
<feature type="binding site" evidence="7">
    <location>
        <begin position="295"/>
        <end position="297"/>
    </location>
    <ligand>
        <name>substrate</name>
    </ligand>
</feature>
<evidence type="ECO:0000313" key="11">
    <source>
        <dbReference type="Proteomes" id="UP000806542"/>
    </source>
</evidence>
<evidence type="ECO:0000256" key="8">
    <source>
        <dbReference type="PIRSR" id="PIRSR038994-3"/>
    </source>
</evidence>
<dbReference type="PIRSF" id="PIRSF038994">
    <property type="entry name" value="NagA"/>
    <property type="match status" value="1"/>
</dbReference>
<dbReference type="RefSeq" id="WP_226392118.1">
    <property type="nucleotide sequence ID" value="NZ_JADCKB010000005.1"/>
</dbReference>
<dbReference type="GO" id="GO:0046872">
    <property type="term" value="F:metal ion binding"/>
    <property type="evidence" value="ECO:0007669"/>
    <property type="project" value="UniProtKB-KW"/>
</dbReference>
<dbReference type="InterPro" id="IPR032466">
    <property type="entry name" value="Metal_Hydrolase"/>
</dbReference>
<dbReference type="GO" id="GO:0008448">
    <property type="term" value="F:N-acetylglucosamine-6-phosphate deacetylase activity"/>
    <property type="evidence" value="ECO:0007669"/>
    <property type="project" value="UniProtKB-EC"/>
</dbReference>
<sequence length="367" mass="39236">MIIKNARIFSPDFTFVPGELSFEGEILTDKGSGQVWDVQGMMIIPGLIDLHFHGCVGYDFCDGTKEAFQAIAEYQARNGVTGIAPASMTLPEETLIRVFQNASDFQWDKGAVFCGINMEGPFFSKEKKGAQNPAYLKEPDIALYRRLQKAASGKIKLVDIAPELAGAEKFIAEVSGEAVVSLAHTTADYDTAMQAFAAGASHVTHLFNAMPPFTHRAPGVVGAAADAGANVELICDGIHIADSVIRAVYKLFGGEHVILISDSMMAVGLEDGLYSLGGQPVQVTGNRALLKDGTIAGSATNLFDCMRHTVACGIPLESAVRSATYNPAAELGVLDQMGTLEPGKFANFVIMDDDLKIHAVYIRGQKI</sequence>
<evidence type="ECO:0000256" key="3">
    <source>
        <dbReference type="ARBA" id="ARBA00022801"/>
    </source>
</evidence>
<keyword evidence="11" id="KW-1185">Reference proteome</keyword>
<feature type="binding site" evidence="8">
    <location>
        <position position="119"/>
    </location>
    <ligand>
        <name>Zn(2+)</name>
        <dbReference type="ChEBI" id="CHEBI:29105"/>
    </ligand>
</feature>
<comment type="caution">
    <text evidence="10">The sequence shown here is derived from an EMBL/GenBank/DDBJ whole genome shotgun (WGS) entry which is preliminary data.</text>
</comment>
<dbReference type="EC" id="3.5.1.25" evidence="10"/>
<keyword evidence="3 5" id="KW-0378">Hydrolase</keyword>
<keyword evidence="4 5" id="KW-0119">Carbohydrate metabolism</keyword>
<dbReference type="PANTHER" id="PTHR11113:SF14">
    <property type="entry name" value="N-ACETYLGLUCOSAMINE-6-PHOSPHATE DEACETYLASE"/>
    <property type="match status" value="1"/>
</dbReference>
<feature type="binding site" evidence="7">
    <location>
        <begin position="208"/>
        <end position="209"/>
    </location>
    <ligand>
        <name>substrate</name>
    </ligand>
</feature>
<dbReference type="SUPFAM" id="SSF51338">
    <property type="entry name" value="Composite domain of metallo-dependent hydrolases"/>
    <property type="match status" value="1"/>
</dbReference>
<gene>
    <name evidence="10" type="primary">nagA</name>
    <name evidence="10" type="ORF">INF28_03650</name>
</gene>
<organism evidence="10 11">
    <name type="scientific">Ructibacterium gallinarum</name>
    <dbReference type="NCBI Taxonomy" id="2779355"/>
    <lineage>
        <taxon>Bacteria</taxon>
        <taxon>Bacillati</taxon>
        <taxon>Bacillota</taxon>
        <taxon>Clostridia</taxon>
        <taxon>Eubacteriales</taxon>
        <taxon>Oscillospiraceae</taxon>
        <taxon>Ructibacterium</taxon>
    </lineage>
</organism>
<evidence type="ECO:0000256" key="7">
    <source>
        <dbReference type="PIRSR" id="PIRSR038994-2"/>
    </source>
</evidence>
<feature type="active site" description="Proton donor/acceptor" evidence="6">
    <location>
        <position position="262"/>
    </location>
</feature>
<feature type="binding site" evidence="7">
    <location>
        <position position="239"/>
    </location>
    <ligand>
        <name>substrate</name>
    </ligand>
</feature>
<evidence type="ECO:0000256" key="2">
    <source>
        <dbReference type="ARBA" id="ARBA00022723"/>
    </source>
</evidence>
<dbReference type="CDD" id="cd00854">
    <property type="entry name" value="NagA"/>
    <property type="match status" value="1"/>
</dbReference>
<comment type="cofactor">
    <cofactor evidence="8">
        <name>a divalent metal cation</name>
        <dbReference type="ChEBI" id="CHEBI:60240"/>
    </cofactor>
    <text evidence="8">Binds 1 divalent metal cation per subunit.</text>
</comment>
<dbReference type="NCBIfam" id="TIGR00221">
    <property type="entry name" value="nagA"/>
    <property type="match status" value="1"/>
</dbReference>
<proteinExistence type="inferred from homology"/>
<protein>
    <submittedName>
        <fullName evidence="10">N-acetylglucosamine-6-phosphate deacetylase</fullName>
        <ecNumber evidence="10">3.5.1.25</ecNumber>
    </submittedName>
</protein>